<dbReference type="KEGG" id="spav:Spa2297_34285"/>
<dbReference type="EMBL" id="CP015867">
    <property type="protein sequence ID" value="ANJ12135.1"/>
    <property type="molecule type" value="Genomic_DNA"/>
</dbReference>
<dbReference type="AlphaFoldDB" id="A0A191VB45"/>
<sequence>MSGQGQWEYRFASLVVDVGDWDMQVNDMLAAWGAQGWEPVNHTALADREGFPVHFTFLFRHRVA</sequence>
<dbReference type="Proteomes" id="UP000078468">
    <property type="component" value="Plasmid pspa1"/>
</dbReference>
<evidence type="ECO:0000313" key="2">
    <source>
        <dbReference type="Proteomes" id="UP000078468"/>
    </source>
</evidence>
<gene>
    <name evidence="1" type="ORF">Spa2297_34285</name>
</gene>
<reference evidence="1 2" key="1">
    <citation type="submission" date="2016-05" db="EMBL/GenBank/DDBJ databases">
        <title>Non-Contiguous Finished Genome Sequence of Streptomyces parvulus 2297 Integrated Site-Specifically with Actinophage R4.</title>
        <authorList>
            <person name="Nishizawa T."/>
            <person name="Miura T."/>
            <person name="Harada C."/>
            <person name="Guo Y."/>
            <person name="Narisawa K."/>
            <person name="Ohta H."/>
            <person name="Takahashi H."/>
            <person name="Shirai M."/>
        </authorList>
    </citation>
    <scope>NUCLEOTIDE SEQUENCE [LARGE SCALE GENOMIC DNA]</scope>
    <source>
        <strain evidence="1 2">2297</strain>
        <plasmid evidence="2">pspa1</plasmid>
    </source>
</reference>
<proteinExistence type="predicted"/>
<organism evidence="1 2">
    <name type="scientific">Streptomyces parvulus</name>
    <dbReference type="NCBI Taxonomy" id="146923"/>
    <lineage>
        <taxon>Bacteria</taxon>
        <taxon>Bacillati</taxon>
        <taxon>Actinomycetota</taxon>
        <taxon>Actinomycetes</taxon>
        <taxon>Kitasatosporales</taxon>
        <taxon>Streptomycetaceae</taxon>
        <taxon>Streptomyces</taxon>
    </lineage>
</organism>
<geneLocation type="plasmid" evidence="2">
    <name>pspa1</name>
</geneLocation>
<keyword evidence="1" id="KW-0614">Plasmid</keyword>
<dbReference type="GeneID" id="91309972"/>
<evidence type="ECO:0000313" key="1">
    <source>
        <dbReference type="EMBL" id="ANJ12135.1"/>
    </source>
</evidence>
<name>A0A191VB45_9ACTN</name>
<dbReference type="RefSeq" id="WP_064732463.1">
    <property type="nucleotide sequence ID" value="NZ_BMRX01000036.1"/>
</dbReference>
<accession>A0A191VB45</accession>
<protein>
    <submittedName>
        <fullName evidence="1">Uncharacterized protein</fullName>
    </submittedName>
</protein>